<keyword evidence="1" id="KW-0805">Transcription regulation</keyword>
<dbReference type="GO" id="GO:0005829">
    <property type="term" value="C:cytosol"/>
    <property type="evidence" value="ECO:0007669"/>
    <property type="project" value="TreeGrafter"/>
</dbReference>
<keyword evidence="4" id="KW-0597">Phosphoprotein</keyword>
<evidence type="ECO:0000313" key="9">
    <source>
        <dbReference type="Proteomes" id="UP000000366"/>
    </source>
</evidence>
<dbReference type="Pfam" id="PF00072">
    <property type="entry name" value="Response_reg"/>
    <property type="match status" value="1"/>
</dbReference>
<dbReference type="CDD" id="cd00383">
    <property type="entry name" value="trans_reg_C"/>
    <property type="match status" value="1"/>
</dbReference>
<dbReference type="GO" id="GO:0006355">
    <property type="term" value="P:regulation of DNA-templated transcription"/>
    <property type="evidence" value="ECO:0007669"/>
    <property type="project" value="InterPro"/>
</dbReference>
<organism evidence="8 9">
    <name type="scientific">Methylibium petroleiphilum (strain ATCC BAA-1232 / LMG 22953 / PM1)</name>
    <dbReference type="NCBI Taxonomy" id="420662"/>
    <lineage>
        <taxon>Bacteria</taxon>
        <taxon>Pseudomonadati</taxon>
        <taxon>Pseudomonadota</taxon>
        <taxon>Betaproteobacteria</taxon>
        <taxon>Burkholderiales</taxon>
        <taxon>Sphaerotilaceae</taxon>
        <taxon>Methylibium</taxon>
    </lineage>
</organism>
<evidence type="ECO:0000256" key="4">
    <source>
        <dbReference type="PROSITE-ProRule" id="PRU00169"/>
    </source>
</evidence>
<dbReference type="AlphaFoldDB" id="A2SKN3"/>
<sequence>MRVDGEAGLRATVRAMVIASTSNMIHRSKALAQDPSSMHILLAEDDPALAESTARALRSQGWVVDHTPRGEPVPTSVKTDPYDLLILDIGLIGIDGFETLRRVREQGSTLPVLMLTARDAIEDRVHGLEMGADDYLVKPFALAELIARVKVLTRRHQARQGSVLSMGGLRMDLEANRAWIGEQPLDLSAREWAVLEYLLSRVGHVVGKEQILQAISGWDDALSENAVEVYVSRLRPKIEPAGLRIRAVRGFGYLVEEVAGAAPSVQ</sequence>
<dbReference type="KEGG" id="mpt:Mpe_A3169"/>
<dbReference type="InterPro" id="IPR001867">
    <property type="entry name" value="OmpR/PhoB-type_DNA-bd"/>
</dbReference>
<dbReference type="InterPro" id="IPR001789">
    <property type="entry name" value="Sig_transdc_resp-reg_receiver"/>
</dbReference>
<protein>
    <submittedName>
        <fullName evidence="8">Two component transcriptional regulator, winged helix family</fullName>
    </submittedName>
</protein>
<dbReference type="PROSITE" id="PS51755">
    <property type="entry name" value="OMPR_PHOB"/>
    <property type="match status" value="1"/>
</dbReference>
<dbReference type="Gene3D" id="1.10.10.10">
    <property type="entry name" value="Winged helix-like DNA-binding domain superfamily/Winged helix DNA-binding domain"/>
    <property type="match status" value="1"/>
</dbReference>
<evidence type="ECO:0000256" key="5">
    <source>
        <dbReference type="PROSITE-ProRule" id="PRU01091"/>
    </source>
</evidence>
<dbReference type="HOGENOM" id="CLU_000445_30_1_4"/>
<dbReference type="Gene3D" id="6.10.250.690">
    <property type="match status" value="1"/>
</dbReference>
<keyword evidence="2 5" id="KW-0238">DNA-binding</keyword>
<dbReference type="Pfam" id="PF00486">
    <property type="entry name" value="Trans_reg_C"/>
    <property type="match status" value="1"/>
</dbReference>
<dbReference type="SMART" id="SM00862">
    <property type="entry name" value="Trans_reg_C"/>
    <property type="match status" value="1"/>
</dbReference>
<feature type="DNA-binding region" description="OmpR/PhoB-type" evidence="5">
    <location>
        <begin position="161"/>
        <end position="257"/>
    </location>
</feature>
<feature type="modified residue" description="4-aspartylphosphate" evidence="4">
    <location>
        <position position="88"/>
    </location>
</feature>
<proteinExistence type="predicted"/>
<evidence type="ECO:0000313" key="8">
    <source>
        <dbReference type="EMBL" id="ABM96122.1"/>
    </source>
</evidence>
<keyword evidence="3" id="KW-0804">Transcription</keyword>
<accession>A2SKN3</accession>
<dbReference type="Gene3D" id="3.40.50.2300">
    <property type="match status" value="1"/>
</dbReference>
<dbReference type="GO" id="GO:0000976">
    <property type="term" value="F:transcription cis-regulatory region binding"/>
    <property type="evidence" value="ECO:0007669"/>
    <property type="project" value="TreeGrafter"/>
</dbReference>
<name>A2SKN3_METPP</name>
<dbReference type="GO" id="GO:0032993">
    <property type="term" value="C:protein-DNA complex"/>
    <property type="evidence" value="ECO:0007669"/>
    <property type="project" value="TreeGrafter"/>
</dbReference>
<dbReference type="eggNOG" id="COG0745">
    <property type="taxonomic scope" value="Bacteria"/>
</dbReference>
<dbReference type="InterPro" id="IPR039420">
    <property type="entry name" value="WalR-like"/>
</dbReference>
<dbReference type="InterPro" id="IPR011006">
    <property type="entry name" value="CheY-like_superfamily"/>
</dbReference>
<gene>
    <name evidence="8" type="ordered locus">Mpe_A3169</name>
</gene>
<dbReference type="PROSITE" id="PS50110">
    <property type="entry name" value="RESPONSE_REGULATORY"/>
    <property type="match status" value="1"/>
</dbReference>
<dbReference type="Proteomes" id="UP000000366">
    <property type="component" value="Chromosome"/>
</dbReference>
<dbReference type="CDD" id="cd17624">
    <property type="entry name" value="REC_OmpR_PmrA-like"/>
    <property type="match status" value="1"/>
</dbReference>
<dbReference type="SUPFAM" id="SSF52172">
    <property type="entry name" value="CheY-like"/>
    <property type="match status" value="1"/>
</dbReference>
<feature type="domain" description="OmpR/PhoB-type" evidence="7">
    <location>
        <begin position="161"/>
        <end position="257"/>
    </location>
</feature>
<evidence type="ECO:0000256" key="3">
    <source>
        <dbReference type="ARBA" id="ARBA00023163"/>
    </source>
</evidence>
<dbReference type="SMART" id="SM00448">
    <property type="entry name" value="REC"/>
    <property type="match status" value="1"/>
</dbReference>
<evidence type="ECO:0000256" key="2">
    <source>
        <dbReference type="ARBA" id="ARBA00023125"/>
    </source>
</evidence>
<keyword evidence="9" id="KW-1185">Reference proteome</keyword>
<dbReference type="InterPro" id="IPR036388">
    <property type="entry name" value="WH-like_DNA-bd_sf"/>
</dbReference>
<dbReference type="PANTHER" id="PTHR48111">
    <property type="entry name" value="REGULATOR OF RPOS"/>
    <property type="match status" value="1"/>
</dbReference>
<evidence type="ECO:0000259" key="6">
    <source>
        <dbReference type="PROSITE" id="PS50110"/>
    </source>
</evidence>
<dbReference type="PANTHER" id="PTHR48111:SF67">
    <property type="entry name" value="TRANSCRIPTIONAL REGULATORY PROTEIN TCTD"/>
    <property type="match status" value="1"/>
</dbReference>
<feature type="domain" description="Response regulatory" evidence="6">
    <location>
        <begin position="39"/>
        <end position="153"/>
    </location>
</feature>
<dbReference type="STRING" id="420662.Mpe_A3169"/>
<evidence type="ECO:0000256" key="1">
    <source>
        <dbReference type="ARBA" id="ARBA00023015"/>
    </source>
</evidence>
<reference evidence="8 9" key="1">
    <citation type="journal article" date="2007" name="J. Bacteriol.">
        <title>Whole-genome analysis of the methyl tert-butyl ether-degrading beta-proteobacterium Methylibium petroleiphilum PM1.</title>
        <authorList>
            <person name="Kane S.R."/>
            <person name="Chakicherla A.Y."/>
            <person name="Chain P.S.G."/>
            <person name="Schmidt R."/>
            <person name="Shin M.W."/>
            <person name="Legler T.C."/>
            <person name="Scow K.M."/>
            <person name="Larimer F.W."/>
            <person name="Lucas S.M."/>
            <person name="Richardson P.M."/>
            <person name="Hristova K.R."/>
        </authorList>
    </citation>
    <scope>NUCLEOTIDE SEQUENCE [LARGE SCALE GENOMIC DNA]</scope>
    <source>
        <strain evidence="9">ATCC BAA-1232 / LMG 22953 / PM1</strain>
    </source>
</reference>
<evidence type="ECO:0000259" key="7">
    <source>
        <dbReference type="PROSITE" id="PS51755"/>
    </source>
</evidence>
<dbReference type="GO" id="GO:0000156">
    <property type="term" value="F:phosphorelay response regulator activity"/>
    <property type="evidence" value="ECO:0007669"/>
    <property type="project" value="TreeGrafter"/>
</dbReference>
<dbReference type="EMBL" id="CP000555">
    <property type="protein sequence ID" value="ABM96122.1"/>
    <property type="molecule type" value="Genomic_DNA"/>
</dbReference>